<dbReference type="PANTHER" id="PTHR43490:SF131">
    <property type="entry name" value="SALUTARIDINE REDUCTASE-LIKE ISOFORM X2"/>
    <property type="match status" value="1"/>
</dbReference>
<proteinExistence type="inferred from homology"/>
<comment type="caution">
    <text evidence="5">The sequence shown here is derived from an EMBL/GenBank/DDBJ whole genome shotgun (WGS) entry which is preliminary data.</text>
</comment>
<dbReference type="InterPro" id="IPR036291">
    <property type="entry name" value="NAD(P)-bd_dom_sf"/>
</dbReference>
<feature type="compositionally biased region" description="Low complexity" evidence="4">
    <location>
        <begin position="200"/>
        <end position="220"/>
    </location>
</feature>
<dbReference type="AlphaFoldDB" id="A0AAD6R4J3"/>
<gene>
    <name evidence="5" type="ORF">NC653_012360</name>
</gene>
<evidence type="ECO:0000313" key="5">
    <source>
        <dbReference type="EMBL" id="KAJ7002280.1"/>
    </source>
</evidence>
<organism evidence="5 6">
    <name type="scientific">Populus alba x Populus x berolinensis</name>
    <dbReference type="NCBI Taxonomy" id="444605"/>
    <lineage>
        <taxon>Eukaryota</taxon>
        <taxon>Viridiplantae</taxon>
        <taxon>Streptophyta</taxon>
        <taxon>Embryophyta</taxon>
        <taxon>Tracheophyta</taxon>
        <taxon>Spermatophyta</taxon>
        <taxon>Magnoliopsida</taxon>
        <taxon>eudicotyledons</taxon>
        <taxon>Gunneridae</taxon>
        <taxon>Pentapetalae</taxon>
        <taxon>rosids</taxon>
        <taxon>fabids</taxon>
        <taxon>Malpighiales</taxon>
        <taxon>Salicaceae</taxon>
        <taxon>Saliceae</taxon>
        <taxon>Populus</taxon>
    </lineage>
</organism>
<dbReference type="GO" id="GO:0016491">
    <property type="term" value="F:oxidoreductase activity"/>
    <property type="evidence" value="ECO:0007669"/>
    <property type="project" value="UniProtKB-KW"/>
</dbReference>
<dbReference type="Proteomes" id="UP001164929">
    <property type="component" value="Chromosome 4"/>
</dbReference>
<evidence type="ECO:0000256" key="1">
    <source>
        <dbReference type="ARBA" id="ARBA00006484"/>
    </source>
</evidence>
<keyword evidence="3" id="KW-0560">Oxidoreductase</keyword>
<protein>
    <submittedName>
        <fullName evidence="5">Uncharacterized protein</fullName>
    </submittedName>
</protein>
<dbReference type="Gene3D" id="3.40.50.720">
    <property type="entry name" value="NAD(P)-binding Rossmann-like Domain"/>
    <property type="match status" value="2"/>
</dbReference>
<keyword evidence="2" id="KW-0521">NADP</keyword>
<dbReference type="PANTHER" id="PTHR43490">
    <property type="entry name" value="(+)-NEOMENTHOL DEHYDROGENASE"/>
    <property type="match status" value="1"/>
</dbReference>
<sequence>MAEVNNAGVLGSGVKAEDRKNFSYSVEDITGPDAVSQKKFVNQTYEITVSCLRTNYYGTKHLTEALIPILEQSSSARIVNVSSTLGKLKGNNAGITGTEIKEDDWKKLRFGVEDIIGVNAASQRKLLKQTYEMSDSCLRTNYYGIKHLTEALIPILEQSNSARIVNVSSSFGKLKKKKKKWWEAGAEEHLPHGGMRTRKSPTPSLSSSRSTPLSSSESSSLPCMFYPPSTPPIHPPPPLPGSPLLPFLQVLIILVMWTNLPIFPNQQH</sequence>
<dbReference type="SUPFAM" id="SSF51735">
    <property type="entry name" value="NAD(P)-binding Rossmann-fold domains"/>
    <property type="match status" value="2"/>
</dbReference>
<feature type="region of interest" description="Disordered" evidence="4">
    <location>
        <begin position="185"/>
        <end position="220"/>
    </location>
</feature>
<reference evidence="5 6" key="1">
    <citation type="journal article" date="2023" name="Mol. Ecol. Resour.">
        <title>Chromosome-level genome assembly of a triploid poplar Populus alba 'Berolinensis'.</title>
        <authorList>
            <person name="Chen S."/>
            <person name="Yu Y."/>
            <person name="Wang X."/>
            <person name="Wang S."/>
            <person name="Zhang T."/>
            <person name="Zhou Y."/>
            <person name="He R."/>
            <person name="Meng N."/>
            <person name="Wang Y."/>
            <person name="Liu W."/>
            <person name="Liu Z."/>
            <person name="Liu J."/>
            <person name="Guo Q."/>
            <person name="Huang H."/>
            <person name="Sederoff R.R."/>
            <person name="Wang G."/>
            <person name="Qu G."/>
            <person name="Chen S."/>
        </authorList>
    </citation>
    <scope>NUCLEOTIDE SEQUENCE [LARGE SCALE GENOMIC DNA]</scope>
    <source>
        <strain evidence="5">SC-2020</strain>
    </source>
</reference>
<accession>A0AAD6R4J3</accession>
<dbReference type="GO" id="GO:0016020">
    <property type="term" value="C:membrane"/>
    <property type="evidence" value="ECO:0007669"/>
    <property type="project" value="TreeGrafter"/>
</dbReference>
<evidence type="ECO:0000313" key="6">
    <source>
        <dbReference type="Proteomes" id="UP001164929"/>
    </source>
</evidence>
<name>A0AAD6R4J3_9ROSI</name>
<evidence type="ECO:0000256" key="2">
    <source>
        <dbReference type="ARBA" id="ARBA00022857"/>
    </source>
</evidence>
<keyword evidence="6" id="KW-1185">Reference proteome</keyword>
<dbReference type="EMBL" id="JAQIZT010000004">
    <property type="protein sequence ID" value="KAJ7002280.1"/>
    <property type="molecule type" value="Genomic_DNA"/>
</dbReference>
<evidence type="ECO:0000256" key="3">
    <source>
        <dbReference type="ARBA" id="ARBA00023002"/>
    </source>
</evidence>
<comment type="similarity">
    <text evidence="1">Belongs to the short-chain dehydrogenases/reductases (SDR) family.</text>
</comment>
<evidence type="ECO:0000256" key="4">
    <source>
        <dbReference type="SAM" id="MobiDB-lite"/>
    </source>
</evidence>